<dbReference type="AlphaFoldDB" id="A0A415C835"/>
<accession>A0A415C835</accession>
<evidence type="ECO:0000313" key="3">
    <source>
        <dbReference type="Proteomes" id="UP000283727"/>
    </source>
</evidence>
<feature type="compositionally biased region" description="Low complexity" evidence="1">
    <location>
        <begin position="1"/>
        <end position="11"/>
    </location>
</feature>
<evidence type="ECO:0000313" key="2">
    <source>
        <dbReference type="EMBL" id="RHJ24750.1"/>
    </source>
</evidence>
<sequence length="94" mass="10991">MVTTKGKTTKTVSKETRPRKWRKPVPCPTCGSRNIRFDPFARAVNRKTSAIRQFWACICQHHHAILILTRHDDLKEAIRAWNKEATRQGRKHSK</sequence>
<evidence type="ECO:0000256" key="1">
    <source>
        <dbReference type="SAM" id="MobiDB-lite"/>
    </source>
</evidence>
<dbReference type="RefSeq" id="WP_118269405.1">
    <property type="nucleotide sequence ID" value="NZ_JBCORI010000004.1"/>
</dbReference>
<reference evidence="2 3" key="1">
    <citation type="submission" date="2018-08" db="EMBL/GenBank/DDBJ databases">
        <title>A genome reference for cultivated species of the human gut microbiota.</title>
        <authorList>
            <person name="Zou Y."/>
            <person name="Xue W."/>
            <person name="Luo G."/>
        </authorList>
    </citation>
    <scope>NUCLEOTIDE SEQUENCE [LARGE SCALE GENOMIC DNA]</scope>
    <source>
        <strain evidence="2 3">AM12-10</strain>
    </source>
</reference>
<gene>
    <name evidence="2" type="ORF">DW137_01425</name>
</gene>
<name>A0A415C835_BIFBI</name>
<feature type="region of interest" description="Disordered" evidence="1">
    <location>
        <begin position="1"/>
        <end position="25"/>
    </location>
</feature>
<organism evidence="2 3">
    <name type="scientific">Bifidobacterium bifidum</name>
    <dbReference type="NCBI Taxonomy" id="1681"/>
    <lineage>
        <taxon>Bacteria</taxon>
        <taxon>Bacillati</taxon>
        <taxon>Actinomycetota</taxon>
        <taxon>Actinomycetes</taxon>
        <taxon>Bifidobacteriales</taxon>
        <taxon>Bifidobacteriaceae</taxon>
        <taxon>Bifidobacterium</taxon>
    </lineage>
</organism>
<proteinExistence type="predicted"/>
<dbReference type="Proteomes" id="UP000283727">
    <property type="component" value="Unassembled WGS sequence"/>
</dbReference>
<dbReference type="EMBL" id="QRLR01000001">
    <property type="protein sequence ID" value="RHJ24750.1"/>
    <property type="molecule type" value="Genomic_DNA"/>
</dbReference>
<protein>
    <submittedName>
        <fullName evidence="2">Uncharacterized protein</fullName>
    </submittedName>
</protein>
<comment type="caution">
    <text evidence="2">The sequence shown here is derived from an EMBL/GenBank/DDBJ whole genome shotgun (WGS) entry which is preliminary data.</text>
</comment>